<feature type="chain" id="PRO_5043439460" evidence="1">
    <location>
        <begin position="32"/>
        <end position="229"/>
    </location>
</feature>
<dbReference type="PANTHER" id="PTHR33138:SF85">
    <property type="entry name" value="LEAF RUST 10 DISEASE-RESISTANCE LOCUS RECEPTOR-LIKE PROTEIN KINASE-LIKE 2.7 ISOFORM X1"/>
    <property type="match status" value="1"/>
</dbReference>
<protein>
    <submittedName>
        <fullName evidence="2">Uncharacterized protein</fullName>
    </submittedName>
</protein>
<organism evidence="2 3">
    <name type="scientific">Rubroshorea leprosula</name>
    <dbReference type="NCBI Taxonomy" id="152421"/>
    <lineage>
        <taxon>Eukaryota</taxon>
        <taxon>Viridiplantae</taxon>
        <taxon>Streptophyta</taxon>
        <taxon>Embryophyta</taxon>
        <taxon>Tracheophyta</taxon>
        <taxon>Spermatophyta</taxon>
        <taxon>Magnoliopsida</taxon>
        <taxon>eudicotyledons</taxon>
        <taxon>Gunneridae</taxon>
        <taxon>Pentapetalae</taxon>
        <taxon>rosids</taxon>
        <taxon>malvids</taxon>
        <taxon>Malvales</taxon>
        <taxon>Dipterocarpaceae</taxon>
        <taxon>Rubroshorea</taxon>
    </lineage>
</organism>
<dbReference type="EMBL" id="BPVZ01000167">
    <property type="protein sequence ID" value="GKV43242.1"/>
    <property type="molecule type" value="Genomic_DNA"/>
</dbReference>
<evidence type="ECO:0000256" key="1">
    <source>
        <dbReference type="SAM" id="SignalP"/>
    </source>
</evidence>
<reference evidence="2 3" key="1">
    <citation type="journal article" date="2021" name="Commun. Biol.">
        <title>The genome of Shorea leprosula (Dipterocarpaceae) highlights the ecological relevance of drought in aseasonal tropical rainforests.</title>
        <authorList>
            <person name="Ng K.K.S."/>
            <person name="Kobayashi M.J."/>
            <person name="Fawcett J.A."/>
            <person name="Hatakeyama M."/>
            <person name="Paape T."/>
            <person name="Ng C.H."/>
            <person name="Ang C.C."/>
            <person name="Tnah L.H."/>
            <person name="Lee C.T."/>
            <person name="Nishiyama T."/>
            <person name="Sese J."/>
            <person name="O'Brien M.J."/>
            <person name="Copetti D."/>
            <person name="Mohd Noor M.I."/>
            <person name="Ong R.C."/>
            <person name="Putra M."/>
            <person name="Sireger I.Z."/>
            <person name="Indrioko S."/>
            <person name="Kosugi Y."/>
            <person name="Izuno A."/>
            <person name="Isagi Y."/>
            <person name="Lee S.L."/>
            <person name="Shimizu K.K."/>
        </authorList>
    </citation>
    <scope>NUCLEOTIDE SEQUENCE [LARGE SCALE GENOMIC DNA]</scope>
    <source>
        <strain evidence="2">214</strain>
    </source>
</reference>
<sequence>MEMLPQPIFSSTFVCIIIIFSILLLLPPSYSDPLDEFIKCNLSASFECGSHGTFYYPFWNDNTPERCRPLGFHLKDCEESVPTIDFGLNGSFQLQHRNPSNCSKLTIAPVNLEAFICPVTTQHRTLLPPFFKFSETNKNLTLFYNCNPPDGLSLLPGNTSAGCGPNKPFFVPYWEEIEMGHRYKCSNVSVAVNQTVFNKVQERELTLVDALRPFWFDVEYNSSAVFCNQ</sequence>
<proteinExistence type="predicted"/>
<gene>
    <name evidence="2" type="ORF">SLEP1_g50557</name>
</gene>
<name>A0AAV5M3V7_9ROSI</name>
<dbReference type="AlphaFoldDB" id="A0AAV5M3V7"/>
<accession>A0AAV5M3V7</accession>
<evidence type="ECO:0000313" key="2">
    <source>
        <dbReference type="EMBL" id="GKV43242.1"/>
    </source>
</evidence>
<keyword evidence="3" id="KW-1185">Reference proteome</keyword>
<feature type="signal peptide" evidence="1">
    <location>
        <begin position="1"/>
        <end position="31"/>
    </location>
</feature>
<dbReference type="PANTHER" id="PTHR33138">
    <property type="entry name" value="OS01G0690200 PROTEIN"/>
    <property type="match status" value="1"/>
</dbReference>
<keyword evidence="1" id="KW-0732">Signal</keyword>
<feature type="non-terminal residue" evidence="2">
    <location>
        <position position="229"/>
    </location>
</feature>
<evidence type="ECO:0000313" key="3">
    <source>
        <dbReference type="Proteomes" id="UP001054252"/>
    </source>
</evidence>
<dbReference type="Proteomes" id="UP001054252">
    <property type="component" value="Unassembled WGS sequence"/>
</dbReference>
<comment type="caution">
    <text evidence="2">The sequence shown here is derived from an EMBL/GenBank/DDBJ whole genome shotgun (WGS) entry which is preliminary data.</text>
</comment>